<dbReference type="Gene3D" id="3.40.50.1820">
    <property type="entry name" value="alpha/beta hydrolase"/>
    <property type="match status" value="1"/>
</dbReference>
<dbReference type="GO" id="GO:0006508">
    <property type="term" value="P:proteolysis"/>
    <property type="evidence" value="ECO:0007669"/>
    <property type="project" value="InterPro"/>
</dbReference>
<evidence type="ECO:0000313" key="2">
    <source>
        <dbReference type="EMBL" id="GMS83812.1"/>
    </source>
</evidence>
<protein>
    <recommendedName>
        <fullName evidence="4">Peptidase</fullName>
    </recommendedName>
</protein>
<name>A0AAV5SM74_9BILA</name>
<gene>
    <name evidence="2" type="ORF">PENTCL1PPCAC_5987</name>
</gene>
<dbReference type="EMBL" id="BTSX01000002">
    <property type="protein sequence ID" value="GMS83812.1"/>
    <property type="molecule type" value="Genomic_DNA"/>
</dbReference>
<keyword evidence="3" id="KW-1185">Reference proteome</keyword>
<dbReference type="AlphaFoldDB" id="A0AAV5SM74"/>
<dbReference type="InterPro" id="IPR029058">
    <property type="entry name" value="AB_hydrolase_fold"/>
</dbReference>
<feature type="non-terminal residue" evidence="2">
    <location>
        <position position="168"/>
    </location>
</feature>
<comment type="caution">
    <text evidence="2">The sequence shown here is derived from an EMBL/GenBank/DDBJ whole genome shotgun (WGS) entry which is preliminary data.</text>
</comment>
<organism evidence="2 3">
    <name type="scientific">Pristionchus entomophagus</name>
    <dbReference type="NCBI Taxonomy" id="358040"/>
    <lineage>
        <taxon>Eukaryota</taxon>
        <taxon>Metazoa</taxon>
        <taxon>Ecdysozoa</taxon>
        <taxon>Nematoda</taxon>
        <taxon>Chromadorea</taxon>
        <taxon>Rhabditida</taxon>
        <taxon>Rhabditina</taxon>
        <taxon>Diplogasteromorpha</taxon>
        <taxon>Diplogasteroidea</taxon>
        <taxon>Neodiplogasteridae</taxon>
        <taxon>Pristionchus</taxon>
    </lineage>
</organism>
<dbReference type="Pfam" id="PF00450">
    <property type="entry name" value="Peptidase_S10"/>
    <property type="match status" value="1"/>
</dbReference>
<evidence type="ECO:0008006" key="4">
    <source>
        <dbReference type="Google" id="ProtNLM"/>
    </source>
</evidence>
<dbReference type="InterPro" id="IPR001563">
    <property type="entry name" value="Peptidase_S10"/>
</dbReference>
<proteinExistence type="inferred from homology"/>
<feature type="non-terminal residue" evidence="2">
    <location>
        <position position="1"/>
    </location>
</feature>
<dbReference type="Proteomes" id="UP001432027">
    <property type="component" value="Unassembled WGS sequence"/>
</dbReference>
<sequence length="168" mass="18908">RSLACYGKYALELYMKPADVQASLHVRDIIAESINWDVVNRKIAQDFRRDRNVLPVYDDIFTLVNGSSFRILIYNGDTDTIKAPLHTILGTSKIATSNDLKEKVNNLGWRFFGDFGGIHTGYSRGNTTMDLITVRGAGHSVPTNLPAQAFQIINNFISQKNHEINYSE</sequence>
<dbReference type="GO" id="GO:0004185">
    <property type="term" value="F:serine-type carboxypeptidase activity"/>
    <property type="evidence" value="ECO:0007669"/>
    <property type="project" value="InterPro"/>
</dbReference>
<evidence type="ECO:0000256" key="1">
    <source>
        <dbReference type="ARBA" id="ARBA00009431"/>
    </source>
</evidence>
<comment type="similarity">
    <text evidence="1">Belongs to the peptidase S10 family.</text>
</comment>
<evidence type="ECO:0000313" key="3">
    <source>
        <dbReference type="Proteomes" id="UP001432027"/>
    </source>
</evidence>
<accession>A0AAV5SM74</accession>
<dbReference type="SUPFAM" id="SSF53474">
    <property type="entry name" value="alpha/beta-Hydrolases"/>
    <property type="match status" value="1"/>
</dbReference>
<reference evidence="2" key="1">
    <citation type="submission" date="2023-10" db="EMBL/GenBank/DDBJ databases">
        <title>Genome assembly of Pristionchus species.</title>
        <authorList>
            <person name="Yoshida K."/>
            <person name="Sommer R.J."/>
        </authorList>
    </citation>
    <scope>NUCLEOTIDE SEQUENCE</scope>
    <source>
        <strain evidence="2">RS0144</strain>
    </source>
</reference>